<sequence>MDELDKKILLYLFRDGRISIRSLASLLNLTPPTVLYRIKNLEKEEILEGFQLLVDPNFYGKYYSFIAFKNLMDMDDKWVFLKFKCVEWLNVYGIVGGSNAEIEDRISFMRKTLGEPVMQYTPLQQPLPPKELDIKIVKALQEDPRASTAEISKKLGIDSKIVIKRLKIMKNRGYISVIPKINIPKSGMSVFSMFSKRVPEIRAILSPCRVLEIVDKNNVGIEVCLTENIENVRNYVRAVREKDKEADVMIIYDINTKGIVE</sequence>
<name>A0A650CT90_ACIAM</name>
<dbReference type="Gene3D" id="1.10.10.10">
    <property type="entry name" value="Winged helix-like DNA-binding domain superfamily/Winged helix DNA-binding domain"/>
    <property type="match status" value="2"/>
</dbReference>
<evidence type="ECO:0000313" key="6">
    <source>
        <dbReference type="EMBL" id="QGR21018.1"/>
    </source>
</evidence>
<keyword evidence="2" id="KW-0238">DNA-binding</keyword>
<keyword evidence="1" id="KW-0805">Transcription regulation</keyword>
<dbReference type="RefSeq" id="WP_152941231.1">
    <property type="nucleotide sequence ID" value="NZ_CP045482.1"/>
</dbReference>
<reference evidence="5 8" key="1">
    <citation type="submission" date="2019-10" db="EMBL/GenBank/DDBJ databases">
        <title>Comparative genomics of sulfur disproportionating microorganisms.</title>
        <authorList>
            <person name="Ward L.M."/>
            <person name="Bertran E."/>
            <person name="Johnston D."/>
        </authorList>
    </citation>
    <scope>NUCLEOTIDE SEQUENCE [LARGE SCALE GENOMIC DNA]</scope>
    <source>
        <strain evidence="5 8">DSM 3772</strain>
    </source>
</reference>
<keyword evidence="3" id="KW-0804">Transcription</keyword>
<evidence type="ECO:0000256" key="1">
    <source>
        <dbReference type="ARBA" id="ARBA00023015"/>
    </source>
</evidence>
<evidence type="ECO:0000313" key="7">
    <source>
        <dbReference type="Proteomes" id="UP000426328"/>
    </source>
</evidence>
<dbReference type="InterPro" id="IPR050684">
    <property type="entry name" value="HTH-Siroheme_Decarb"/>
</dbReference>
<dbReference type="PRINTS" id="PR00033">
    <property type="entry name" value="HTHASNC"/>
</dbReference>
<feature type="domain" description="HTH asnC-type" evidence="4">
    <location>
        <begin position="1"/>
        <end position="62"/>
    </location>
</feature>
<dbReference type="Proteomes" id="UP000474054">
    <property type="component" value="Unassembled WGS sequence"/>
</dbReference>
<dbReference type="InterPro" id="IPR011991">
    <property type="entry name" value="ArsR-like_HTH"/>
</dbReference>
<dbReference type="PANTHER" id="PTHR43413:SF8">
    <property type="entry name" value="HTH-TYPE TRANSCRIPTIONAL REGULATOR PTR1"/>
    <property type="match status" value="1"/>
</dbReference>
<dbReference type="InterPro" id="IPR000485">
    <property type="entry name" value="AsnC-type_HTH_dom"/>
</dbReference>
<protein>
    <submittedName>
        <fullName evidence="6">Winged helix-turn-helix transcriptional regulator</fullName>
    </submittedName>
</protein>
<dbReference type="Proteomes" id="UP000426328">
    <property type="component" value="Chromosome"/>
</dbReference>
<dbReference type="KEGG" id="aamb:D1866_02490"/>
<evidence type="ECO:0000313" key="5">
    <source>
        <dbReference type="EMBL" id="MQL55485.1"/>
    </source>
</evidence>
<accession>A0A650CT90</accession>
<dbReference type="SUPFAM" id="SSF46785">
    <property type="entry name" value="Winged helix' DNA-binding domain"/>
    <property type="match status" value="2"/>
</dbReference>
<dbReference type="GO" id="GO:0043565">
    <property type="term" value="F:sequence-specific DNA binding"/>
    <property type="evidence" value="ECO:0007669"/>
    <property type="project" value="InterPro"/>
</dbReference>
<evidence type="ECO:0000313" key="8">
    <source>
        <dbReference type="Proteomes" id="UP000474054"/>
    </source>
</evidence>
<evidence type="ECO:0000256" key="2">
    <source>
        <dbReference type="ARBA" id="ARBA00023125"/>
    </source>
</evidence>
<reference evidence="6 7" key="2">
    <citation type="submission" date="2019-10" db="EMBL/GenBank/DDBJ databases">
        <title>Genome Sequences from Six Type Strain Members of the Archaeal Family Sulfolobaceae: Acidianus ambivalens, Acidianus infernus, Metallosphaera prunae, Stygiolobus azoricus, Sulfolobus metallicus, and Sulfurisphaera ohwakuensis.</title>
        <authorList>
            <person name="Counts J.A."/>
            <person name="Kelly R.M."/>
        </authorList>
    </citation>
    <scope>NUCLEOTIDE SEQUENCE [LARGE SCALE GENOMIC DNA]</scope>
    <source>
        <strain evidence="6 7">LEI 10</strain>
    </source>
</reference>
<proteinExistence type="predicted"/>
<dbReference type="Pfam" id="PF13412">
    <property type="entry name" value="HTH_24"/>
    <property type="match status" value="2"/>
</dbReference>
<dbReference type="PROSITE" id="PS50956">
    <property type="entry name" value="HTH_ASNC_2"/>
    <property type="match status" value="1"/>
</dbReference>
<dbReference type="CDD" id="cd00090">
    <property type="entry name" value="HTH_ARSR"/>
    <property type="match status" value="2"/>
</dbReference>
<dbReference type="InterPro" id="IPR036388">
    <property type="entry name" value="WH-like_DNA-bd_sf"/>
</dbReference>
<dbReference type="GeneID" id="42778571"/>
<dbReference type="InterPro" id="IPR019888">
    <property type="entry name" value="Tscrpt_reg_AsnC-like"/>
</dbReference>
<dbReference type="EMBL" id="WHYS01000001">
    <property type="protein sequence ID" value="MQL55485.1"/>
    <property type="molecule type" value="Genomic_DNA"/>
</dbReference>
<dbReference type="InterPro" id="IPR036390">
    <property type="entry name" value="WH_DNA-bd_sf"/>
</dbReference>
<dbReference type="EMBL" id="CP045482">
    <property type="protein sequence ID" value="QGR21018.1"/>
    <property type="molecule type" value="Genomic_DNA"/>
</dbReference>
<evidence type="ECO:0000259" key="4">
    <source>
        <dbReference type="PROSITE" id="PS50956"/>
    </source>
</evidence>
<organism evidence="6 7">
    <name type="scientific">Acidianus ambivalens</name>
    <name type="common">Desulfurolobus ambivalens</name>
    <dbReference type="NCBI Taxonomy" id="2283"/>
    <lineage>
        <taxon>Archaea</taxon>
        <taxon>Thermoproteota</taxon>
        <taxon>Thermoprotei</taxon>
        <taxon>Sulfolobales</taxon>
        <taxon>Sulfolobaceae</taxon>
        <taxon>Acidianus</taxon>
    </lineage>
</organism>
<dbReference type="AlphaFoldDB" id="A0A650CT90"/>
<evidence type="ECO:0000256" key="3">
    <source>
        <dbReference type="ARBA" id="ARBA00023163"/>
    </source>
</evidence>
<gene>
    <name evidence="6" type="ORF">D1866_02490</name>
    <name evidence="5" type="ORF">GFB69_06955</name>
</gene>
<dbReference type="SMART" id="SM00344">
    <property type="entry name" value="HTH_ASNC"/>
    <property type="match status" value="2"/>
</dbReference>
<keyword evidence="7" id="KW-1185">Reference proteome</keyword>
<dbReference type="PANTHER" id="PTHR43413">
    <property type="entry name" value="TRANSCRIPTIONAL REGULATOR, ASNC FAMILY"/>
    <property type="match status" value="1"/>
</dbReference>